<sequence>MDQAAEDHRQLHAPPCPRRGSCRCLLFSIIVKRDDLGPLKLKARHPPLGTPTATTGSTAKGEDARD</sequence>
<reference evidence="2" key="1">
    <citation type="submission" date="2023-07" db="EMBL/GenBank/DDBJ databases">
        <title>A chromosome-level genome assembly of Lolium multiflorum.</title>
        <authorList>
            <person name="Chen Y."/>
            <person name="Copetti D."/>
            <person name="Kolliker R."/>
            <person name="Studer B."/>
        </authorList>
    </citation>
    <scope>NUCLEOTIDE SEQUENCE</scope>
    <source>
        <strain evidence="2">02402/16</strain>
        <tissue evidence="2">Leaf</tissue>
    </source>
</reference>
<evidence type="ECO:0000313" key="2">
    <source>
        <dbReference type="EMBL" id="KAK1678893.1"/>
    </source>
</evidence>
<dbReference type="Proteomes" id="UP001231189">
    <property type="component" value="Unassembled WGS sequence"/>
</dbReference>
<proteinExistence type="predicted"/>
<protein>
    <submittedName>
        <fullName evidence="2">Uncharacterized protein</fullName>
    </submittedName>
</protein>
<name>A0AAD8TBY9_LOLMU</name>
<organism evidence="2 3">
    <name type="scientific">Lolium multiflorum</name>
    <name type="common">Italian ryegrass</name>
    <name type="synonym">Lolium perenne subsp. multiflorum</name>
    <dbReference type="NCBI Taxonomy" id="4521"/>
    <lineage>
        <taxon>Eukaryota</taxon>
        <taxon>Viridiplantae</taxon>
        <taxon>Streptophyta</taxon>
        <taxon>Embryophyta</taxon>
        <taxon>Tracheophyta</taxon>
        <taxon>Spermatophyta</taxon>
        <taxon>Magnoliopsida</taxon>
        <taxon>Liliopsida</taxon>
        <taxon>Poales</taxon>
        <taxon>Poaceae</taxon>
        <taxon>BOP clade</taxon>
        <taxon>Pooideae</taxon>
        <taxon>Poodae</taxon>
        <taxon>Poeae</taxon>
        <taxon>Poeae Chloroplast Group 2 (Poeae type)</taxon>
        <taxon>Loliodinae</taxon>
        <taxon>Loliinae</taxon>
        <taxon>Lolium</taxon>
    </lineage>
</organism>
<evidence type="ECO:0000256" key="1">
    <source>
        <dbReference type="SAM" id="MobiDB-lite"/>
    </source>
</evidence>
<keyword evidence="3" id="KW-1185">Reference proteome</keyword>
<feature type="region of interest" description="Disordered" evidence="1">
    <location>
        <begin position="41"/>
        <end position="66"/>
    </location>
</feature>
<gene>
    <name evidence="2" type="ORF">QYE76_039741</name>
</gene>
<accession>A0AAD8TBY9</accession>
<comment type="caution">
    <text evidence="2">The sequence shown here is derived from an EMBL/GenBank/DDBJ whole genome shotgun (WGS) entry which is preliminary data.</text>
</comment>
<evidence type="ECO:0000313" key="3">
    <source>
        <dbReference type="Proteomes" id="UP001231189"/>
    </source>
</evidence>
<dbReference type="AlphaFoldDB" id="A0AAD8TBY9"/>
<dbReference type="EMBL" id="JAUUTY010000002">
    <property type="protein sequence ID" value="KAK1678893.1"/>
    <property type="molecule type" value="Genomic_DNA"/>
</dbReference>